<keyword evidence="2" id="KW-0813">Transport</keyword>
<comment type="caution">
    <text evidence="11">The sequence shown here is derived from an EMBL/GenBank/DDBJ whole genome shotgun (WGS) entry which is preliminary data.</text>
</comment>
<dbReference type="EMBL" id="JAFBDR010000038">
    <property type="protein sequence ID" value="MBM7573588.1"/>
    <property type="molecule type" value="Genomic_DNA"/>
</dbReference>
<dbReference type="Proteomes" id="UP001296943">
    <property type="component" value="Unassembled WGS sequence"/>
</dbReference>
<evidence type="ECO:0000256" key="6">
    <source>
        <dbReference type="ARBA" id="ARBA00022989"/>
    </source>
</evidence>
<proteinExistence type="inferred from homology"/>
<comment type="similarity">
    <text evidence="8">Belongs to the TRAP transporter small permease family.</text>
</comment>
<evidence type="ECO:0000256" key="3">
    <source>
        <dbReference type="ARBA" id="ARBA00022475"/>
    </source>
</evidence>
<evidence type="ECO:0000256" key="5">
    <source>
        <dbReference type="ARBA" id="ARBA00022692"/>
    </source>
</evidence>
<dbReference type="RefSeq" id="WP_239584505.1">
    <property type="nucleotide sequence ID" value="NZ_JAFBDR010000038.1"/>
</dbReference>
<dbReference type="InterPro" id="IPR007387">
    <property type="entry name" value="TRAP_DctQ"/>
</dbReference>
<keyword evidence="12" id="KW-1185">Reference proteome</keyword>
<keyword evidence="6 9" id="KW-1133">Transmembrane helix</keyword>
<evidence type="ECO:0000259" key="10">
    <source>
        <dbReference type="Pfam" id="PF04290"/>
    </source>
</evidence>
<keyword evidence="7 9" id="KW-0472">Membrane</keyword>
<feature type="transmembrane region" description="Helical" evidence="9">
    <location>
        <begin position="46"/>
        <end position="64"/>
    </location>
</feature>
<reference evidence="11 12" key="1">
    <citation type="submission" date="2021-01" db="EMBL/GenBank/DDBJ databases">
        <title>Genomic Encyclopedia of Type Strains, Phase IV (KMG-IV): sequencing the most valuable type-strain genomes for metagenomic binning, comparative biology and taxonomic classification.</title>
        <authorList>
            <person name="Goeker M."/>
        </authorList>
    </citation>
    <scope>NUCLEOTIDE SEQUENCE [LARGE SCALE GENOMIC DNA]</scope>
    <source>
        <strain evidence="11 12">DSM 23711</strain>
    </source>
</reference>
<dbReference type="PANTHER" id="PTHR35011:SF2">
    <property type="entry name" value="2,3-DIKETO-L-GULONATE TRAP TRANSPORTER SMALL PERMEASE PROTEIN YIAM"/>
    <property type="match status" value="1"/>
</dbReference>
<accession>A0ABS2N654</accession>
<evidence type="ECO:0000256" key="8">
    <source>
        <dbReference type="ARBA" id="ARBA00038436"/>
    </source>
</evidence>
<gene>
    <name evidence="11" type="ORF">JOC48_004152</name>
</gene>
<keyword evidence="5 9" id="KW-0812">Transmembrane</keyword>
<name>A0ABS2N654_9BACI</name>
<protein>
    <submittedName>
        <fullName evidence="11">TRAP-type C4-dicarboxylate transport system permease small subunit</fullName>
    </submittedName>
</protein>
<dbReference type="Pfam" id="PF04290">
    <property type="entry name" value="DctQ"/>
    <property type="match status" value="1"/>
</dbReference>
<feature type="transmembrane region" description="Helical" evidence="9">
    <location>
        <begin position="12"/>
        <end position="34"/>
    </location>
</feature>
<keyword evidence="3" id="KW-1003">Cell membrane</keyword>
<dbReference type="InterPro" id="IPR055348">
    <property type="entry name" value="DctQ"/>
</dbReference>
<feature type="transmembrane region" description="Helical" evidence="9">
    <location>
        <begin position="85"/>
        <end position="105"/>
    </location>
</feature>
<dbReference type="PANTHER" id="PTHR35011">
    <property type="entry name" value="2,3-DIKETO-L-GULONATE TRAP TRANSPORTER SMALL PERMEASE PROTEIN YIAM"/>
    <property type="match status" value="1"/>
</dbReference>
<feature type="transmembrane region" description="Helical" evidence="9">
    <location>
        <begin position="125"/>
        <end position="144"/>
    </location>
</feature>
<evidence type="ECO:0000313" key="11">
    <source>
        <dbReference type="EMBL" id="MBM7573588.1"/>
    </source>
</evidence>
<organism evidence="11 12">
    <name type="scientific">Aquibacillus albus</name>
    <dbReference type="NCBI Taxonomy" id="1168171"/>
    <lineage>
        <taxon>Bacteria</taxon>
        <taxon>Bacillati</taxon>
        <taxon>Bacillota</taxon>
        <taxon>Bacilli</taxon>
        <taxon>Bacillales</taxon>
        <taxon>Bacillaceae</taxon>
        <taxon>Aquibacillus</taxon>
    </lineage>
</organism>
<evidence type="ECO:0000256" key="7">
    <source>
        <dbReference type="ARBA" id="ARBA00023136"/>
    </source>
</evidence>
<feature type="domain" description="Tripartite ATP-independent periplasmic transporters DctQ component" evidence="10">
    <location>
        <begin position="22"/>
        <end position="149"/>
    </location>
</feature>
<keyword evidence="4" id="KW-0997">Cell inner membrane</keyword>
<evidence type="ECO:0000256" key="4">
    <source>
        <dbReference type="ARBA" id="ARBA00022519"/>
    </source>
</evidence>
<evidence type="ECO:0000256" key="9">
    <source>
        <dbReference type="SAM" id="Phobius"/>
    </source>
</evidence>
<evidence type="ECO:0000256" key="2">
    <source>
        <dbReference type="ARBA" id="ARBA00022448"/>
    </source>
</evidence>
<comment type="subcellular location">
    <subcellularLocation>
        <location evidence="1">Cell inner membrane</location>
        <topology evidence="1">Multi-pass membrane protein</topology>
    </subcellularLocation>
</comment>
<evidence type="ECO:0000313" key="12">
    <source>
        <dbReference type="Proteomes" id="UP001296943"/>
    </source>
</evidence>
<sequence length="172" mass="19099">MKVLKILNGTLNAIVTLILGSLVFLVFLNVVLRYLFDSGLTWSEELARYMFVWVVFLGAVVAMKDKSHIGVDLLLGAVPLKVQKVLYFISNIIVIVVLGIFIQGLFKQIELNKMITGPATGIPEYVFYLAGVVASILMSIILLVQTIRFVFFNEDAPAWAKTDSAKKEEAQS</sequence>
<evidence type="ECO:0000256" key="1">
    <source>
        <dbReference type="ARBA" id="ARBA00004429"/>
    </source>
</evidence>